<protein>
    <submittedName>
        <fullName evidence="1">Uncharacterized protein</fullName>
    </submittedName>
</protein>
<evidence type="ECO:0000313" key="1">
    <source>
        <dbReference type="EMBL" id="MTD12158.1"/>
    </source>
</evidence>
<comment type="caution">
    <text evidence="1">The sequence shown here is derived from an EMBL/GenBank/DDBJ whole genome shotgun (WGS) entry which is preliminary data.</text>
</comment>
<dbReference type="RefSeq" id="WP_154773693.1">
    <property type="nucleotide sequence ID" value="NZ_WLYL01000054.1"/>
</dbReference>
<reference evidence="1 2" key="1">
    <citation type="submission" date="2019-11" db="EMBL/GenBank/DDBJ databases">
        <authorList>
            <person name="An D."/>
        </authorList>
    </citation>
    <scope>NUCLEOTIDE SEQUENCE [LARGE SCALE GENOMIC DNA]</scope>
    <source>
        <strain evidence="1 2">YIM 103518</strain>
    </source>
</reference>
<dbReference type="Proteomes" id="UP000473854">
    <property type="component" value="Unassembled WGS sequence"/>
</dbReference>
<dbReference type="EMBL" id="WLYL01000054">
    <property type="protein sequence ID" value="MTD12158.1"/>
    <property type="molecule type" value="Genomic_DNA"/>
</dbReference>
<dbReference type="AlphaFoldDB" id="A0A6L6GI22"/>
<proteinExistence type="predicted"/>
<evidence type="ECO:0000313" key="2">
    <source>
        <dbReference type="Proteomes" id="UP000473854"/>
    </source>
</evidence>
<accession>A0A6L6GI22</accession>
<sequence length="206" mass="24692">MESQNFCIPISKHYLIKKIAPSSFSLNWRTNNPDFQINKLDYDTLIREYDIWEIHAKDKLIFIKECINQFIHNKTQDDKIAWLNANDPTQLEWAINYLKKSNFYNTTPYSHSVTSRYDLILIILDSLEYHYRSIFIEKMKKSWTQQKYRNSGKVKSQYHLPLTKDCKTKLNKLSLIMNMSENKLLEVLINEKYKSEAIDEKGNFKY</sequence>
<organism evidence="1 2">
    <name type="scientific">Acinetobacter faecalis</name>
    <dbReference type="NCBI Taxonomy" id="2665161"/>
    <lineage>
        <taxon>Bacteria</taxon>
        <taxon>Pseudomonadati</taxon>
        <taxon>Pseudomonadota</taxon>
        <taxon>Gammaproteobacteria</taxon>
        <taxon>Moraxellales</taxon>
        <taxon>Moraxellaceae</taxon>
        <taxon>Acinetobacter</taxon>
    </lineage>
</organism>
<name>A0A6L6GI22_9GAMM</name>
<gene>
    <name evidence="1" type="ORF">GIX10_12195</name>
</gene>